<reference evidence="1 2" key="1">
    <citation type="journal article" date="2019" name="Emerg. Microbes Infect.">
        <title>Comprehensive subspecies identification of 175 nontuberculous mycobacteria species based on 7547 genomic profiles.</title>
        <authorList>
            <person name="Matsumoto Y."/>
            <person name="Kinjo T."/>
            <person name="Motooka D."/>
            <person name="Nabeya D."/>
            <person name="Jung N."/>
            <person name="Uechi K."/>
            <person name="Horii T."/>
            <person name="Iida T."/>
            <person name="Fujita J."/>
            <person name="Nakamura S."/>
        </authorList>
    </citation>
    <scope>NUCLEOTIDE SEQUENCE [LARGE SCALE GENOMIC DNA]</scope>
    <source>
        <strain evidence="1 2">JCM 30395</strain>
    </source>
</reference>
<sequence length="100" mass="10786">MAALLRYGVETTGSLQRDLRDVGLRHPAAHTGSRAGRNPVEVARCQQALLRGTIEHVVAGVVDRQRHALCPESGSSETGFVRIVVRDADIERLALPYSAG</sequence>
<dbReference type="AlphaFoldDB" id="A0A7I7STQ5"/>
<accession>A0A7I7STQ5</accession>
<dbReference type="KEGG" id="msar:MSAR_26950"/>
<evidence type="ECO:0000313" key="1">
    <source>
        <dbReference type="EMBL" id="BBY59559.1"/>
    </source>
</evidence>
<proteinExistence type="predicted"/>
<name>A0A7I7STQ5_9MYCO</name>
<organism evidence="1 2">
    <name type="scientific">Mycolicibacterium sarraceniae</name>
    <dbReference type="NCBI Taxonomy" id="1534348"/>
    <lineage>
        <taxon>Bacteria</taxon>
        <taxon>Bacillati</taxon>
        <taxon>Actinomycetota</taxon>
        <taxon>Actinomycetes</taxon>
        <taxon>Mycobacteriales</taxon>
        <taxon>Mycobacteriaceae</taxon>
        <taxon>Mycolicibacterium</taxon>
    </lineage>
</organism>
<dbReference type="Proteomes" id="UP000466445">
    <property type="component" value="Chromosome"/>
</dbReference>
<keyword evidence="2" id="KW-1185">Reference proteome</keyword>
<evidence type="ECO:0000313" key="2">
    <source>
        <dbReference type="Proteomes" id="UP000466445"/>
    </source>
</evidence>
<gene>
    <name evidence="1" type="ORF">MSAR_26950</name>
</gene>
<dbReference type="EMBL" id="AP022595">
    <property type="protein sequence ID" value="BBY59559.1"/>
    <property type="molecule type" value="Genomic_DNA"/>
</dbReference>
<protein>
    <submittedName>
        <fullName evidence="1">Uncharacterized protein</fullName>
    </submittedName>
</protein>